<keyword evidence="1" id="KW-0732">Signal</keyword>
<dbReference type="RefSeq" id="WP_124028507.1">
    <property type="nucleotide sequence ID" value="NZ_JBHRSN010000007.1"/>
</dbReference>
<dbReference type="OrthoDB" id="7346546at2"/>
<dbReference type="Pfam" id="PF10986">
    <property type="entry name" value="ZrgA"/>
    <property type="match status" value="1"/>
</dbReference>
<protein>
    <submittedName>
        <fullName evidence="2">DUF2796 domain-containing protein</fullName>
    </submittedName>
</protein>
<dbReference type="AlphaFoldDB" id="A0A3N5Y0A0"/>
<feature type="signal peptide" evidence="1">
    <location>
        <begin position="1"/>
        <end position="39"/>
    </location>
</feature>
<accession>A0A3N5Y0A0</accession>
<dbReference type="InterPro" id="IPR021253">
    <property type="entry name" value="ZrgA-like"/>
</dbReference>
<evidence type="ECO:0000313" key="2">
    <source>
        <dbReference type="EMBL" id="RPJ65876.1"/>
    </source>
</evidence>
<proteinExistence type="predicted"/>
<feature type="chain" id="PRO_5018067065" evidence="1">
    <location>
        <begin position="40"/>
        <end position="192"/>
    </location>
</feature>
<sequence length="192" mass="21188">MLSYFSTAVGWVREMFKSNTKIGKSVLAMGLLVAFNASAQNTAHVHGKGTAFVVQQDNEWQLQFTLPAADIFGFEHYPDTAEQKKRVKAQDEKLSIAESFLTLPGGCQIVSIDASNPFSSSQHGGDHDHDHDHDAHYDVEATLRMSCNQALSGLTFSLFQVFESLESIDVMWTLESGQGMQEISPARPSVDF</sequence>
<dbReference type="Proteomes" id="UP000275281">
    <property type="component" value="Unassembled WGS sequence"/>
</dbReference>
<name>A0A3N5Y0A0_9ALTE</name>
<gene>
    <name evidence="2" type="ORF">DRW07_13780</name>
</gene>
<comment type="caution">
    <text evidence="2">The sequence shown here is derived from an EMBL/GenBank/DDBJ whole genome shotgun (WGS) entry which is preliminary data.</text>
</comment>
<evidence type="ECO:0000256" key="1">
    <source>
        <dbReference type="SAM" id="SignalP"/>
    </source>
</evidence>
<reference evidence="2 3" key="1">
    <citation type="submission" date="2018-11" db="EMBL/GenBank/DDBJ databases">
        <authorList>
            <person name="Ye M.-Q."/>
            <person name="Du Z.-J."/>
        </authorList>
    </citation>
    <scope>NUCLEOTIDE SEQUENCE [LARGE SCALE GENOMIC DNA]</scope>
    <source>
        <strain evidence="2 3">U0105</strain>
    </source>
</reference>
<keyword evidence="3" id="KW-1185">Reference proteome</keyword>
<evidence type="ECO:0000313" key="3">
    <source>
        <dbReference type="Proteomes" id="UP000275281"/>
    </source>
</evidence>
<organism evidence="2 3">
    <name type="scientific">Alteromonas sediminis</name>
    <dbReference type="NCBI Taxonomy" id="2259342"/>
    <lineage>
        <taxon>Bacteria</taxon>
        <taxon>Pseudomonadati</taxon>
        <taxon>Pseudomonadota</taxon>
        <taxon>Gammaproteobacteria</taxon>
        <taxon>Alteromonadales</taxon>
        <taxon>Alteromonadaceae</taxon>
        <taxon>Alteromonas/Salinimonas group</taxon>
        <taxon>Alteromonas</taxon>
    </lineage>
</organism>
<dbReference type="EMBL" id="RPOK01000004">
    <property type="protein sequence ID" value="RPJ65876.1"/>
    <property type="molecule type" value="Genomic_DNA"/>
</dbReference>